<evidence type="ECO:0000256" key="1">
    <source>
        <dbReference type="ARBA" id="ARBA00004417"/>
    </source>
</evidence>
<proteinExistence type="inferred from homology"/>
<feature type="domain" description="ABC transporter" evidence="6">
    <location>
        <begin position="289"/>
        <end position="542"/>
    </location>
</feature>
<dbReference type="PANTHER" id="PTHR43776:SF7">
    <property type="entry name" value="D,D-DIPEPTIDE TRANSPORT ATP-BINDING PROTEIN DDPF-RELATED"/>
    <property type="match status" value="1"/>
</dbReference>
<evidence type="ECO:0000313" key="8">
    <source>
        <dbReference type="Proteomes" id="UP001163882"/>
    </source>
</evidence>
<dbReference type="InterPro" id="IPR003593">
    <property type="entry name" value="AAA+_ATPase"/>
</dbReference>
<dbReference type="InterPro" id="IPR003439">
    <property type="entry name" value="ABC_transporter-like_ATP-bd"/>
</dbReference>
<dbReference type="Pfam" id="PF00005">
    <property type="entry name" value="ABC_tran"/>
    <property type="match status" value="2"/>
</dbReference>
<evidence type="ECO:0000259" key="6">
    <source>
        <dbReference type="PROSITE" id="PS50893"/>
    </source>
</evidence>
<dbReference type="InterPro" id="IPR027417">
    <property type="entry name" value="P-loop_NTPase"/>
</dbReference>
<dbReference type="PROSITE" id="PS50893">
    <property type="entry name" value="ABC_TRANSPORTER_2"/>
    <property type="match status" value="2"/>
</dbReference>
<dbReference type="InterPro" id="IPR013563">
    <property type="entry name" value="Oligopep_ABC_C"/>
</dbReference>
<keyword evidence="8" id="KW-1185">Reference proteome</keyword>
<accession>A0ABY6IMR9</accession>
<dbReference type="NCBIfam" id="NF008453">
    <property type="entry name" value="PRK11308.1"/>
    <property type="match status" value="2"/>
</dbReference>
<keyword evidence="5 7" id="KW-0067">ATP-binding</keyword>
<dbReference type="CDD" id="cd03257">
    <property type="entry name" value="ABC_NikE_OppD_transporters"/>
    <property type="match status" value="2"/>
</dbReference>
<dbReference type="SUPFAM" id="SSF52540">
    <property type="entry name" value="P-loop containing nucleoside triphosphate hydrolases"/>
    <property type="match status" value="2"/>
</dbReference>
<dbReference type="InterPro" id="IPR017871">
    <property type="entry name" value="ABC_transporter-like_CS"/>
</dbReference>
<protein>
    <submittedName>
        <fullName evidence="7">ABC transporter ATP-binding protein</fullName>
    </submittedName>
</protein>
<dbReference type="PROSITE" id="PS00211">
    <property type="entry name" value="ABC_TRANSPORTER_1"/>
    <property type="match status" value="2"/>
</dbReference>
<gene>
    <name evidence="7" type="ORF">OF122_17935</name>
</gene>
<dbReference type="Gene3D" id="3.40.50.300">
    <property type="entry name" value="P-loop containing nucleotide triphosphate hydrolases"/>
    <property type="match status" value="2"/>
</dbReference>
<dbReference type="EMBL" id="CP107716">
    <property type="protein sequence ID" value="UYQ71896.1"/>
    <property type="molecule type" value="Genomic_DNA"/>
</dbReference>
<evidence type="ECO:0000256" key="4">
    <source>
        <dbReference type="ARBA" id="ARBA00022741"/>
    </source>
</evidence>
<dbReference type="SMART" id="SM00382">
    <property type="entry name" value="AAA"/>
    <property type="match status" value="2"/>
</dbReference>
<evidence type="ECO:0000313" key="7">
    <source>
        <dbReference type="EMBL" id="UYQ71896.1"/>
    </source>
</evidence>
<dbReference type="PANTHER" id="PTHR43776">
    <property type="entry name" value="TRANSPORT ATP-BINDING PROTEIN"/>
    <property type="match status" value="1"/>
</dbReference>
<dbReference type="RefSeq" id="WP_264225543.1">
    <property type="nucleotide sequence ID" value="NZ_CP107716.1"/>
</dbReference>
<keyword evidence="4" id="KW-0547">Nucleotide-binding</keyword>
<name>A0ABY6IMR9_9HYPH</name>
<organism evidence="7 8">
    <name type="scientific">Pelagibacterium flavum</name>
    <dbReference type="NCBI Taxonomy" id="2984530"/>
    <lineage>
        <taxon>Bacteria</taxon>
        <taxon>Pseudomonadati</taxon>
        <taxon>Pseudomonadota</taxon>
        <taxon>Alphaproteobacteria</taxon>
        <taxon>Hyphomicrobiales</taxon>
        <taxon>Devosiaceae</taxon>
        <taxon>Pelagibacterium</taxon>
    </lineage>
</organism>
<comment type="similarity">
    <text evidence="2">Belongs to the ABC transporter superfamily.</text>
</comment>
<evidence type="ECO:0000256" key="3">
    <source>
        <dbReference type="ARBA" id="ARBA00022448"/>
    </source>
</evidence>
<sequence>MSQPVLSVKDLSVVFHLRRGDFTAVKSISFDIMPGEVLGVVGESGAGKSMTGTAIMGLVDWPGEISSTSITLSGDRIDGLDEESLRKIRGRRIGMVMQDPLTSLNPLFTVGEQLIETIRRHLPLSQDEARTRAIALLADAGIPDPESRIDSYPHQFSGGMRQRVVISLALAAEPELVIADEPTSALDVSVQAQIIKVLKRLCAERGVAVMLITHDMGVIAEAADRMIVMNKGEIVETGSVGDIINRPKMDYTIKLIEAIPSITAQNPRYAAAVAKGHSFASEKTDEPLVVVENLSKQFDISGSFLARITGRNRNIVNAVNGVSFTIQRGQTYGLVGESGSGKSTCARMMVGLLPPSGGSVRLEDTDIWSKGAEKKRRSKIQMIFQDPYASLNPRWRVGEIIAEPMRALGIARKPGEIADRVADLLERVRLDPVSMRKYPHEFSGGQRQRIAIARALSSQPEFIICDEPTSALDVSVQAQVLELMSRLQEEFGLTYLLISHNLAVVRQMADAVGVLHHGNLVESGPVEQIFSAPRADYTRMLLDAVPDISKVA</sequence>
<dbReference type="NCBIfam" id="NF007739">
    <property type="entry name" value="PRK10419.1"/>
    <property type="match status" value="2"/>
</dbReference>
<reference evidence="7" key="1">
    <citation type="submission" date="2022-10" db="EMBL/GenBank/DDBJ databases">
        <title>YIM 151497 complete genome.</title>
        <authorList>
            <person name="Chen X."/>
        </authorList>
    </citation>
    <scope>NUCLEOTIDE SEQUENCE</scope>
    <source>
        <strain evidence="7">YIM 151497</strain>
    </source>
</reference>
<comment type="subcellular location">
    <subcellularLocation>
        <location evidence="1">Cell inner membrane</location>
        <topology evidence="1">Peripheral membrane protein</topology>
    </subcellularLocation>
</comment>
<dbReference type="InterPro" id="IPR050319">
    <property type="entry name" value="ABC_transp_ATP-bind"/>
</dbReference>
<evidence type="ECO:0000256" key="5">
    <source>
        <dbReference type="ARBA" id="ARBA00022840"/>
    </source>
</evidence>
<keyword evidence="3" id="KW-0813">Transport</keyword>
<dbReference type="Pfam" id="PF08352">
    <property type="entry name" value="oligo_HPY"/>
    <property type="match status" value="2"/>
</dbReference>
<dbReference type="Proteomes" id="UP001163882">
    <property type="component" value="Chromosome"/>
</dbReference>
<evidence type="ECO:0000256" key="2">
    <source>
        <dbReference type="ARBA" id="ARBA00005417"/>
    </source>
</evidence>
<feature type="domain" description="ABC transporter" evidence="6">
    <location>
        <begin position="8"/>
        <end position="256"/>
    </location>
</feature>
<dbReference type="GO" id="GO:0005524">
    <property type="term" value="F:ATP binding"/>
    <property type="evidence" value="ECO:0007669"/>
    <property type="project" value="UniProtKB-KW"/>
</dbReference>